<evidence type="ECO:0000313" key="9">
    <source>
        <dbReference type="EMBL" id="RIA35367.1"/>
    </source>
</evidence>
<organism evidence="9 10">
    <name type="scientific">Hephaestia caeni</name>
    <dbReference type="NCBI Taxonomy" id="645617"/>
    <lineage>
        <taxon>Bacteria</taxon>
        <taxon>Pseudomonadati</taxon>
        <taxon>Pseudomonadota</taxon>
        <taxon>Alphaproteobacteria</taxon>
        <taxon>Sphingomonadales</taxon>
        <taxon>Sphingomonadaceae</taxon>
        <taxon>Hephaestia</taxon>
    </lineage>
</organism>
<dbReference type="InterPro" id="IPR005123">
    <property type="entry name" value="Oxoglu/Fe-dep_dioxygenase_dom"/>
</dbReference>
<reference evidence="9 10" key="1">
    <citation type="submission" date="2018-08" db="EMBL/GenBank/DDBJ databases">
        <title>Genomic Encyclopedia of Type Strains, Phase IV (KMG-IV): sequencing the most valuable type-strain genomes for metagenomic binning, comparative biology and taxonomic classification.</title>
        <authorList>
            <person name="Goeker M."/>
        </authorList>
    </citation>
    <scope>NUCLEOTIDE SEQUENCE [LARGE SCALE GENOMIC DNA]</scope>
    <source>
        <strain evidence="9 10">DSM 25527</strain>
    </source>
</reference>
<evidence type="ECO:0000259" key="8">
    <source>
        <dbReference type="PROSITE" id="PS51471"/>
    </source>
</evidence>
<dbReference type="AlphaFoldDB" id="A0A397NJ90"/>
<evidence type="ECO:0000256" key="5">
    <source>
        <dbReference type="ARBA" id="ARBA00023002"/>
    </source>
</evidence>
<protein>
    <submittedName>
        <fullName evidence="9">Prolyl 4-hydroxylase</fullName>
    </submittedName>
</protein>
<evidence type="ECO:0000256" key="1">
    <source>
        <dbReference type="ARBA" id="ARBA00001961"/>
    </source>
</evidence>
<dbReference type="PANTHER" id="PTHR10869">
    <property type="entry name" value="PROLYL 4-HYDROXYLASE ALPHA SUBUNIT"/>
    <property type="match status" value="1"/>
</dbReference>
<dbReference type="SMART" id="SM00702">
    <property type="entry name" value="P4Hc"/>
    <property type="match status" value="1"/>
</dbReference>
<sequence>MRPGQGAQSLFGKSRKGDFLSGTGPLPHPATQRQYPMGGRVGERAGAACAARRIPNNPPGLVFRDRARNLAGMFGLLKPRVPARKRFSATVSARLEANAEVTKATVDGIQFYYHPNFLDRTQCDAMIRMIDADRRPSTLLSEQADDGFRTSESCDMSRWSPDVRPIDEAIADLLGITHENGETMQGQRYAPGQHFRAHHDYFHESEYYWQRMKNEGGQRTWTAMIYLNDVAEGGATWFPTAGIRVAPKRGLLLAWNNMKPDGTPNEMTLHEGMPVEKGVKYIITKWFREASWLAQAGM</sequence>
<dbReference type="InterPro" id="IPR006620">
    <property type="entry name" value="Pro_4_hyd_alph"/>
</dbReference>
<accession>A0A397NJ90</accession>
<dbReference type="PANTHER" id="PTHR10869:SF246">
    <property type="entry name" value="TRANSMEMBRANE PROLYL 4-HYDROXYLASE"/>
    <property type="match status" value="1"/>
</dbReference>
<dbReference type="GO" id="GO:0005506">
    <property type="term" value="F:iron ion binding"/>
    <property type="evidence" value="ECO:0007669"/>
    <property type="project" value="InterPro"/>
</dbReference>
<evidence type="ECO:0000256" key="7">
    <source>
        <dbReference type="SAM" id="MobiDB-lite"/>
    </source>
</evidence>
<dbReference type="InterPro" id="IPR045054">
    <property type="entry name" value="P4HA-like"/>
</dbReference>
<keyword evidence="2" id="KW-0479">Metal-binding</keyword>
<feature type="domain" description="Fe2OG dioxygenase" evidence="8">
    <location>
        <begin position="180"/>
        <end position="289"/>
    </location>
</feature>
<evidence type="ECO:0000256" key="2">
    <source>
        <dbReference type="ARBA" id="ARBA00022723"/>
    </source>
</evidence>
<dbReference type="GO" id="GO:0031418">
    <property type="term" value="F:L-ascorbic acid binding"/>
    <property type="evidence" value="ECO:0007669"/>
    <property type="project" value="UniProtKB-KW"/>
</dbReference>
<evidence type="ECO:0000256" key="3">
    <source>
        <dbReference type="ARBA" id="ARBA00022896"/>
    </source>
</evidence>
<keyword evidence="3" id="KW-0847">Vitamin C</keyword>
<dbReference type="Gene3D" id="2.60.120.620">
    <property type="entry name" value="q2cbj1_9rhob like domain"/>
    <property type="match status" value="1"/>
</dbReference>
<proteinExistence type="predicted"/>
<dbReference type="Proteomes" id="UP000266568">
    <property type="component" value="Unassembled WGS sequence"/>
</dbReference>
<keyword evidence="10" id="KW-1185">Reference proteome</keyword>
<dbReference type="EMBL" id="QXDC01000007">
    <property type="protein sequence ID" value="RIA35367.1"/>
    <property type="molecule type" value="Genomic_DNA"/>
</dbReference>
<dbReference type="Pfam" id="PF13640">
    <property type="entry name" value="2OG-FeII_Oxy_3"/>
    <property type="match status" value="1"/>
</dbReference>
<keyword evidence="6" id="KW-0408">Iron</keyword>
<evidence type="ECO:0000256" key="6">
    <source>
        <dbReference type="ARBA" id="ARBA00023004"/>
    </source>
</evidence>
<evidence type="ECO:0000313" key="10">
    <source>
        <dbReference type="Proteomes" id="UP000266568"/>
    </source>
</evidence>
<keyword evidence="4" id="KW-0223">Dioxygenase</keyword>
<name>A0A397NJ90_9SPHN</name>
<comment type="caution">
    <text evidence="9">The sequence shown here is derived from an EMBL/GenBank/DDBJ whole genome shotgun (WGS) entry which is preliminary data.</text>
</comment>
<dbReference type="PROSITE" id="PS51471">
    <property type="entry name" value="FE2OG_OXY"/>
    <property type="match status" value="1"/>
</dbReference>
<gene>
    <name evidence="9" type="ORF">DFR49_4344</name>
</gene>
<keyword evidence="5" id="KW-0560">Oxidoreductase</keyword>
<evidence type="ECO:0000256" key="4">
    <source>
        <dbReference type="ARBA" id="ARBA00022964"/>
    </source>
</evidence>
<feature type="region of interest" description="Disordered" evidence="7">
    <location>
        <begin position="1"/>
        <end position="38"/>
    </location>
</feature>
<dbReference type="InterPro" id="IPR044862">
    <property type="entry name" value="Pro_4_hyd_alph_FE2OG_OXY"/>
</dbReference>
<comment type="cofactor">
    <cofactor evidence="1">
        <name>L-ascorbate</name>
        <dbReference type="ChEBI" id="CHEBI:38290"/>
    </cofactor>
</comment>
<dbReference type="GO" id="GO:0004656">
    <property type="term" value="F:procollagen-proline 4-dioxygenase activity"/>
    <property type="evidence" value="ECO:0007669"/>
    <property type="project" value="TreeGrafter"/>
</dbReference>